<accession>A0A517NV66</accession>
<sequence>MVAMDPSDPETVERARAVIREHADIFGVSFRSAVYLSWLRLKDVGAVKSLARVSGLQLASRFACL</sequence>
<keyword evidence="2" id="KW-1185">Reference proteome</keyword>
<reference evidence="1 2" key="1">
    <citation type="submission" date="2019-02" db="EMBL/GenBank/DDBJ databases">
        <title>Deep-cultivation of Planctomycetes and their phenomic and genomic characterization uncovers novel biology.</title>
        <authorList>
            <person name="Wiegand S."/>
            <person name="Jogler M."/>
            <person name="Boedeker C."/>
            <person name="Pinto D."/>
            <person name="Vollmers J."/>
            <person name="Rivas-Marin E."/>
            <person name="Kohn T."/>
            <person name="Peeters S.H."/>
            <person name="Heuer A."/>
            <person name="Rast P."/>
            <person name="Oberbeckmann S."/>
            <person name="Bunk B."/>
            <person name="Jeske O."/>
            <person name="Meyerdierks A."/>
            <person name="Storesund J.E."/>
            <person name="Kallscheuer N."/>
            <person name="Luecker S."/>
            <person name="Lage O.M."/>
            <person name="Pohl T."/>
            <person name="Merkel B.J."/>
            <person name="Hornburger P."/>
            <person name="Mueller R.-W."/>
            <person name="Bruemmer F."/>
            <person name="Labrenz M."/>
            <person name="Spormann A.M."/>
            <person name="Op den Camp H."/>
            <person name="Overmann J."/>
            <person name="Amann R."/>
            <person name="Jetten M.S.M."/>
            <person name="Mascher T."/>
            <person name="Medema M.H."/>
            <person name="Devos D.P."/>
            <person name="Kaster A.-K."/>
            <person name="Ovreas L."/>
            <person name="Rohde M."/>
            <person name="Galperin M.Y."/>
            <person name="Jogler C."/>
        </authorList>
    </citation>
    <scope>NUCLEOTIDE SEQUENCE [LARGE SCALE GENOMIC DNA]</scope>
    <source>
        <strain evidence="1 2">K23_9</strain>
    </source>
</reference>
<dbReference type="Proteomes" id="UP000319817">
    <property type="component" value="Chromosome"/>
</dbReference>
<gene>
    <name evidence="1" type="ORF">K239x_30090</name>
</gene>
<proteinExistence type="predicted"/>
<dbReference type="AlphaFoldDB" id="A0A517NV66"/>
<organism evidence="1 2">
    <name type="scientific">Stieleria marina</name>
    <dbReference type="NCBI Taxonomy" id="1930275"/>
    <lineage>
        <taxon>Bacteria</taxon>
        <taxon>Pseudomonadati</taxon>
        <taxon>Planctomycetota</taxon>
        <taxon>Planctomycetia</taxon>
        <taxon>Pirellulales</taxon>
        <taxon>Pirellulaceae</taxon>
        <taxon>Stieleria</taxon>
    </lineage>
</organism>
<protein>
    <submittedName>
        <fullName evidence="1">Uncharacterized protein</fullName>
    </submittedName>
</protein>
<dbReference type="EMBL" id="CP036526">
    <property type="protein sequence ID" value="QDT11016.1"/>
    <property type="molecule type" value="Genomic_DNA"/>
</dbReference>
<evidence type="ECO:0000313" key="2">
    <source>
        <dbReference type="Proteomes" id="UP000319817"/>
    </source>
</evidence>
<evidence type="ECO:0000313" key="1">
    <source>
        <dbReference type="EMBL" id="QDT11016.1"/>
    </source>
</evidence>
<name>A0A517NV66_9BACT</name>